<dbReference type="EMBL" id="RYZI01000362">
    <property type="protein sequence ID" value="RWA06152.1"/>
    <property type="molecule type" value="Genomic_DNA"/>
</dbReference>
<evidence type="ECO:0000313" key="3">
    <source>
        <dbReference type="EMBL" id="RWA06152.1"/>
    </source>
</evidence>
<feature type="region of interest" description="Disordered" evidence="1">
    <location>
        <begin position="107"/>
        <end position="140"/>
    </location>
</feature>
<feature type="compositionally biased region" description="Low complexity" evidence="1">
    <location>
        <begin position="54"/>
        <end position="66"/>
    </location>
</feature>
<feature type="compositionally biased region" description="Low complexity" evidence="1">
    <location>
        <begin position="107"/>
        <end position="134"/>
    </location>
</feature>
<sequence>MENYSDLEVAPAERVVLRGYNQTYPEPFSPHRDSVLPEVTPVEYKAYGKEVATGDGPSPSGQPPSGARESQRKCGLPIRIFYAISAVVLLVVVGAIAGGVAGGLLASKSRHAPTSNGGSTSGGNMTNNGNSTNGGPTGPANATNILAVSRLSSTNWTDPNGFVHRFVFFQDASTAIIARRWESQNRTWTTNNLTDIFQKSDASLRTLSPYTPLASAACYFGSLVNELHLWYFLPNNFIIDIAVYDLVTDPGNWQHNKYAQAPLPPSPGSQIAAAWTRCWSDDCVGWWAVAFQRESDGAISVANASDFSHPSVAVDSGDVVQNSSLAMIPELQVNSTTSVTRLTLLSESLATLNSGMGQQTTYETETVWFSNGQLFSSRPLPLPSPTLQFATTRLDHFAAIIFLALLPNSTVTGDYWHRALEKWIEIPSVEFRGGPSVNFSAIATSEEAIFYGISGDEVLQYSVNSEDPSIFNFMERVYP</sequence>
<feature type="region of interest" description="Disordered" evidence="1">
    <location>
        <begin position="50"/>
        <end position="70"/>
    </location>
</feature>
<dbReference type="STRING" id="363999.A0A439CVI1"/>
<evidence type="ECO:0008006" key="5">
    <source>
        <dbReference type="Google" id="ProtNLM"/>
    </source>
</evidence>
<evidence type="ECO:0000256" key="1">
    <source>
        <dbReference type="SAM" id="MobiDB-lite"/>
    </source>
</evidence>
<keyword evidence="2" id="KW-0472">Membrane</keyword>
<keyword evidence="2" id="KW-0812">Transmembrane</keyword>
<accession>A0A439CVI1</accession>
<gene>
    <name evidence="3" type="ORF">EKO27_g8948</name>
</gene>
<dbReference type="AlphaFoldDB" id="A0A439CVI1"/>
<dbReference type="SUPFAM" id="SSF89372">
    <property type="entry name" value="Fucose-specific lectin"/>
    <property type="match status" value="1"/>
</dbReference>
<reference evidence="3 4" key="1">
    <citation type="submission" date="2018-12" db="EMBL/GenBank/DDBJ databases">
        <title>Draft genome sequence of Xylaria grammica IHI A82.</title>
        <authorList>
            <person name="Buettner E."/>
            <person name="Kellner H."/>
        </authorList>
    </citation>
    <scope>NUCLEOTIDE SEQUENCE [LARGE SCALE GENOMIC DNA]</scope>
    <source>
        <strain evidence="3 4">IHI A82</strain>
    </source>
</reference>
<protein>
    <recommendedName>
        <fullName evidence="5">Fucose-specific lectin</fullName>
    </recommendedName>
</protein>
<comment type="caution">
    <text evidence="3">The sequence shown here is derived from an EMBL/GenBank/DDBJ whole genome shotgun (WGS) entry which is preliminary data.</text>
</comment>
<keyword evidence="4" id="KW-1185">Reference proteome</keyword>
<keyword evidence="2" id="KW-1133">Transmembrane helix</keyword>
<organism evidence="3 4">
    <name type="scientific">Xylaria grammica</name>
    <dbReference type="NCBI Taxonomy" id="363999"/>
    <lineage>
        <taxon>Eukaryota</taxon>
        <taxon>Fungi</taxon>
        <taxon>Dikarya</taxon>
        <taxon>Ascomycota</taxon>
        <taxon>Pezizomycotina</taxon>
        <taxon>Sordariomycetes</taxon>
        <taxon>Xylariomycetidae</taxon>
        <taxon>Xylariales</taxon>
        <taxon>Xylariaceae</taxon>
        <taxon>Xylaria</taxon>
    </lineage>
</organism>
<dbReference type="Proteomes" id="UP000286045">
    <property type="component" value="Unassembled WGS sequence"/>
</dbReference>
<name>A0A439CVI1_9PEZI</name>
<evidence type="ECO:0000256" key="2">
    <source>
        <dbReference type="SAM" id="Phobius"/>
    </source>
</evidence>
<evidence type="ECO:0000313" key="4">
    <source>
        <dbReference type="Proteomes" id="UP000286045"/>
    </source>
</evidence>
<proteinExistence type="predicted"/>
<dbReference type="Gene3D" id="2.120.10.70">
    <property type="entry name" value="Fucose-specific lectin"/>
    <property type="match status" value="1"/>
</dbReference>
<feature type="transmembrane region" description="Helical" evidence="2">
    <location>
        <begin position="80"/>
        <end position="106"/>
    </location>
</feature>